<dbReference type="AlphaFoldDB" id="A0A2M8W556"/>
<protein>
    <submittedName>
        <fullName evidence="2">Chlorophyllase-like protein</fullName>
    </submittedName>
</protein>
<evidence type="ECO:0000313" key="2">
    <source>
        <dbReference type="EMBL" id="PJI86053.1"/>
    </source>
</evidence>
<dbReference type="Pfam" id="PF07224">
    <property type="entry name" value="Chlorophyllase"/>
    <property type="match status" value="1"/>
</dbReference>
<dbReference type="PANTHER" id="PTHR33428:SF14">
    <property type="entry name" value="CARBOXYLESTERASE TYPE B DOMAIN-CONTAINING PROTEIN"/>
    <property type="match status" value="1"/>
</dbReference>
<gene>
    <name evidence="2" type="ORF">BC777_2410</name>
</gene>
<dbReference type="Proteomes" id="UP000228531">
    <property type="component" value="Unassembled WGS sequence"/>
</dbReference>
<evidence type="ECO:0000313" key="3">
    <source>
        <dbReference type="Proteomes" id="UP000228531"/>
    </source>
</evidence>
<proteinExistence type="predicted"/>
<reference evidence="2 3" key="1">
    <citation type="submission" date="2017-11" db="EMBL/GenBank/DDBJ databases">
        <title>Genomic Encyclopedia of Archaeal and Bacterial Type Strains, Phase II (KMG-II): From Individual Species to Whole Genera.</title>
        <authorList>
            <person name="Goeker M."/>
        </authorList>
    </citation>
    <scope>NUCLEOTIDE SEQUENCE [LARGE SCALE GENOMIC DNA]</scope>
    <source>
        <strain evidence="2 3">DSM 29128</strain>
    </source>
</reference>
<name>A0A2M8W556_9RHOB</name>
<dbReference type="SUPFAM" id="SSF53474">
    <property type="entry name" value="alpha/beta-Hydrolases"/>
    <property type="match status" value="1"/>
</dbReference>
<dbReference type="RefSeq" id="WP_100368382.1">
    <property type="nucleotide sequence ID" value="NZ_PGTY01000002.1"/>
</dbReference>
<dbReference type="PANTHER" id="PTHR33428">
    <property type="entry name" value="CHLOROPHYLLASE-2, CHLOROPLASTIC"/>
    <property type="match status" value="1"/>
</dbReference>
<sequence length="318" mass="33872">MSVSVQTTPAIITFGPIALPAPDRGQDLHLRVSAPAVGDDLPVILMAHGFAKSLRDYAPLVDFWTAHGFAVIQPTFLDSATLDLAPTDPRTPDIWKHRVADMKRILDDLDQIEDVVPQLKGRLDRTRIAAVGHSYGGQTVGMLLGARVIGSDGTISEDMSDPRIKAGVLLSTTGLGGEFLTPFAAEHFSFMTPSFAELTTPALVVAGDKDDSPLSTRGPDWFTDVYKLSPGATALVTLFGGEHLLGGITGYGVTDTTDESPARVSAVQELSTAYLRTALYDDDTAWLEATKAVADSPDPQGRIEEKSAITTPEVAEAL</sequence>
<dbReference type="OrthoDB" id="339159at2"/>
<dbReference type="InterPro" id="IPR017395">
    <property type="entry name" value="Chlorophyllase-like"/>
</dbReference>
<evidence type="ECO:0000256" key="1">
    <source>
        <dbReference type="SAM" id="MobiDB-lite"/>
    </source>
</evidence>
<accession>A0A2M8W556</accession>
<comment type="caution">
    <text evidence="2">The sequence shown here is derived from an EMBL/GenBank/DDBJ whole genome shotgun (WGS) entry which is preliminary data.</text>
</comment>
<organism evidence="2 3">
    <name type="scientific">Yoonia maricola</name>
    <dbReference type="NCBI Taxonomy" id="420999"/>
    <lineage>
        <taxon>Bacteria</taxon>
        <taxon>Pseudomonadati</taxon>
        <taxon>Pseudomonadota</taxon>
        <taxon>Alphaproteobacteria</taxon>
        <taxon>Rhodobacterales</taxon>
        <taxon>Paracoccaceae</taxon>
        <taxon>Yoonia</taxon>
    </lineage>
</organism>
<dbReference type="EMBL" id="PGTY01000002">
    <property type="protein sequence ID" value="PJI86053.1"/>
    <property type="molecule type" value="Genomic_DNA"/>
</dbReference>
<dbReference type="Gene3D" id="3.40.50.1820">
    <property type="entry name" value="alpha/beta hydrolase"/>
    <property type="match status" value="1"/>
</dbReference>
<keyword evidence="3" id="KW-1185">Reference proteome</keyword>
<feature type="region of interest" description="Disordered" evidence="1">
    <location>
        <begin position="295"/>
        <end position="318"/>
    </location>
</feature>
<dbReference type="InterPro" id="IPR029058">
    <property type="entry name" value="AB_hydrolase_fold"/>
</dbReference>